<dbReference type="AlphaFoldDB" id="A0A366LVZ1"/>
<name>A0A366LVZ1_9ACTN</name>
<gene>
    <name evidence="2" type="ORF">DP939_25870</name>
</gene>
<comment type="caution">
    <text evidence="2">The sequence shown here is derived from an EMBL/GenBank/DDBJ whole genome shotgun (WGS) entry which is preliminary data.</text>
</comment>
<protein>
    <submittedName>
        <fullName evidence="2">Uncharacterized protein</fullName>
    </submittedName>
</protein>
<dbReference type="Proteomes" id="UP000253303">
    <property type="component" value="Unassembled WGS sequence"/>
</dbReference>
<feature type="region of interest" description="Disordered" evidence="1">
    <location>
        <begin position="29"/>
        <end position="87"/>
    </location>
</feature>
<organism evidence="2 3">
    <name type="scientific">Spongiactinospora rosea</name>
    <dbReference type="NCBI Taxonomy" id="2248750"/>
    <lineage>
        <taxon>Bacteria</taxon>
        <taxon>Bacillati</taxon>
        <taxon>Actinomycetota</taxon>
        <taxon>Actinomycetes</taxon>
        <taxon>Streptosporangiales</taxon>
        <taxon>Streptosporangiaceae</taxon>
        <taxon>Spongiactinospora</taxon>
    </lineage>
</organism>
<evidence type="ECO:0000313" key="2">
    <source>
        <dbReference type="EMBL" id="RBQ17362.1"/>
    </source>
</evidence>
<keyword evidence="3" id="KW-1185">Reference proteome</keyword>
<sequence>MSSLPAVQMATEPEPPPCSTVLAVISDTLSTSEPTVSRSRPAPSPAAATTCRTRLRSRGVKATTTREGGGSGKGSSSPLSRKCCGGT</sequence>
<dbReference type="EMBL" id="QMEY01000012">
    <property type="protein sequence ID" value="RBQ17362.1"/>
    <property type="molecule type" value="Genomic_DNA"/>
</dbReference>
<feature type="compositionally biased region" description="Low complexity" evidence="1">
    <location>
        <begin position="34"/>
        <end position="52"/>
    </location>
</feature>
<accession>A0A366LVZ1</accession>
<reference evidence="2 3" key="1">
    <citation type="submission" date="2018-06" db="EMBL/GenBank/DDBJ databases">
        <title>Sphaerisporangium craniellae sp. nov., isolated from a marine sponge in the South China Sea.</title>
        <authorList>
            <person name="Li L."/>
        </authorList>
    </citation>
    <scope>NUCLEOTIDE SEQUENCE [LARGE SCALE GENOMIC DNA]</scope>
    <source>
        <strain evidence="2 3">LHW63015</strain>
    </source>
</reference>
<evidence type="ECO:0000256" key="1">
    <source>
        <dbReference type="SAM" id="MobiDB-lite"/>
    </source>
</evidence>
<evidence type="ECO:0000313" key="3">
    <source>
        <dbReference type="Proteomes" id="UP000253303"/>
    </source>
</evidence>
<proteinExistence type="predicted"/>
<feature type="region of interest" description="Disordered" evidence="1">
    <location>
        <begin position="1"/>
        <end position="20"/>
    </location>
</feature>